<name>A0A396GS40_MEDTR</name>
<dbReference type="AlphaFoldDB" id="A0A396GS40"/>
<accession>A0A396GS40</accession>
<gene>
    <name evidence="1" type="ORF">MtrunA17_Chr8g0375651</name>
</gene>
<comment type="caution">
    <text evidence="1">The sequence shown here is derived from an EMBL/GenBank/DDBJ whole genome shotgun (WGS) entry which is preliminary data.</text>
</comment>
<dbReference type="EMBL" id="PSQE01000008">
    <property type="protein sequence ID" value="RHN42324.1"/>
    <property type="molecule type" value="Genomic_DNA"/>
</dbReference>
<dbReference type="Gramene" id="rna48753">
    <property type="protein sequence ID" value="RHN42324.1"/>
    <property type="gene ID" value="gene48753"/>
</dbReference>
<dbReference type="Proteomes" id="UP000265566">
    <property type="component" value="Chromosome 8"/>
</dbReference>
<proteinExistence type="predicted"/>
<reference evidence="1" key="1">
    <citation type="journal article" date="2018" name="Nat. Plants">
        <title>Whole-genome landscape of Medicago truncatula symbiotic genes.</title>
        <authorList>
            <person name="Pecrix Y."/>
            <person name="Gamas P."/>
            <person name="Carrere S."/>
        </authorList>
    </citation>
    <scope>NUCLEOTIDE SEQUENCE</scope>
    <source>
        <tissue evidence="1">Leaves</tissue>
    </source>
</reference>
<protein>
    <submittedName>
        <fullName evidence="1">Uncharacterized protein</fullName>
    </submittedName>
</protein>
<evidence type="ECO:0000313" key="1">
    <source>
        <dbReference type="EMBL" id="RHN42324.1"/>
    </source>
</evidence>
<sequence length="104" mass="12230">MRRFVETINMFSMFPSRFFENGDTQIPEIWCPFLLFYGRCGEYERVILSGNGVGKEYHHSRCSSDVVVMLFSKFEFAQFKGKIIVAVERYIPECNVITYIVEYA</sequence>
<organism evidence="1">
    <name type="scientific">Medicago truncatula</name>
    <name type="common">Barrel medic</name>
    <name type="synonym">Medicago tribuloides</name>
    <dbReference type="NCBI Taxonomy" id="3880"/>
    <lineage>
        <taxon>Eukaryota</taxon>
        <taxon>Viridiplantae</taxon>
        <taxon>Streptophyta</taxon>
        <taxon>Embryophyta</taxon>
        <taxon>Tracheophyta</taxon>
        <taxon>Spermatophyta</taxon>
        <taxon>Magnoliopsida</taxon>
        <taxon>eudicotyledons</taxon>
        <taxon>Gunneridae</taxon>
        <taxon>Pentapetalae</taxon>
        <taxon>rosids</taxon>
        <taxon>fabids</taxon>
        <taxon>Fabales</taxon>
        <taxon>Fabaceae</taxon>
        <taxon>Papilionoideae</taxon>
        <taxon>50 kb inversion clade</taxon>
        <taxon>NPAAA clade</taxon>
        <taxon>Hologalegina</taxon>
        <taxon>IRL clade</taxon>
        <taxon>Trifolieae</taxon>
        <taxon>Medicago</taxon>
    </lineage>
</organism>